<dbReference type="CDD" id="cd05327">
    <property type="entry name" value="retinol-DH_like_SDR_c_like"/>
    <property type="match status" value="1"/>
</dbReference>
<dbReference type="InterPro" id="IPR036291">
    <property type="entry name" value="NAD(P)-bd_dom_sf"/>
</dbReference>
<dbReference type="AlphaFoldDB" id="A0A1A5YHZ6"/>
<dbReference type="InterPro" id="IPR002347">
    <property type="entry name" value="SDR_fam"/>
</dbReference>
<accession>A0A1A5YHZ6</accession>
<dbReference type="PROSITE" id="PS00061">
    <property type="entry name" value="ADH_SHORT"/>
    <property type="match status" value="1"/>
</dbReference>
<dbReference type="GO" id="GO:0016491">
    <property type="term" value="F:oxidoreductase activity"/>
    <property type="evidence" value="ECO:0007669"/>
    <property type="project" value="UniProtKB-KW"/>
</dbReference>
<dbReference type="PRINTS" id="PR00080">
    <property type="entry name" value="SDRFAMILY"/>
</dbReference>
<evidence type="ECO:0000256" key="1">
    <source>
        <dbReference type="ARBA" id="ARBA00006484"/>
    </source>
</evidence>
<dbReference type="InterPro" id="IPR020904">
    <property type="entry name" value="Sc_DH/Rdtase_CS"/>
</dbReference>
<comment type="caution">
    <text evidence="4">The sequence shown here is derived from an EMBL/GenBank/DDBJ whole genome shotgun (WGS) entry which is preliminary data.</text>
</comment>
<gene>
    <name evidence="4" type="ORF">A7K91_20120</name>
</gene>
<dbReference type="PRINTS" id="PR00081">
    <property type="entry name" value="GDHRDH"/>
</dbReference>
<dbReference type="Pfam" id="PF00106">
    <property type="entry name" value="adh_short"/>
    <property type="match status" value="1"/>
</dbReference>
<evidence type="ECO:0000313" key="4">
    <source>
        <dbReference type="EMBL" id="OBR65291.1"/>
    </source>
</evidence>
<organism evidence="4 5">
    <name type="scientific">Paenibacillus oryzae</name>
    <dbReference type="NCBI Taxonomy" id="1844972"/>
    <lineage>
        <taxon>Bacteria</taxon>
        <taxon>Bacillati</taxon>
        <taxon>Bacillota</taxon>
        <taxon>Bacilli</taxon>
        <taxon>Bacillales</taxon>
        <taxon>Paenibacillaceae</taxon>
        <taxon>Paenibacillus</taxon>
    </lineage>
</organism>
<protein>
    <recommendedName>
        <fullName evidence="6">Short-chain dehydrogenase</fullName>
    </recommendedName>
</protein>
<dbReference type="EMBL" id="LYPA01000059">
    <property type="protein sequence ID" value="OBR65291.1"/>
    <property type="molecule type" value="Genomic_DNA"/>
</dbReference>
<evidence type="ECO:0008006" key="6">
    <source>
        <dbReference type="Google" id="ProtNLM"/>
    </source>
</evidence>
<dbReference type="SUPFAM" id="SSF51735">
    <property type="entry name" value="NAD(P)-binding Rossmann-fold domains"/>
    <property type="match status" value="1"/>
</dbReference>
<keyword evidence="2" id="KW-0560">Oxidoreductase</keyword>
<sequence length="284" mass="31183">MRAMYVKTSLITGANSGIGYATAEELARQGHHVIMVCRDEQRGKAAQQAVIQQTGSSKVDLLLADLSSFKEIARLAQQVNERYDKLDVLINNAGGLFGSYMTSKDGFEQTFAVNYLAPFLLTCLLLHKLKASEAGRIINVASIMQAKQFEPDHAAHPSQTAYRSMKAYGTAKTAVLMMTYHLAKELSGSGVTVNALHPGVIYTPQSAKTAPAFARPLMKLFMQSPKQGARTSIYLATSDEVGKTTGEFFKGTQKARTVPVTYNAEKQKELHENSMEWTSTYLKD</sequence>
<dbReference type="PANTHER" id="PTHR43157:SF31">
    <property type="entry name" value="PHOSPHATIDYLINOSITOL-GLYCAN BIOSYNTHESIS CLASS F PROTEIN"/>
    <property type="match status" value="1"/>
</dbReference>
<reference evidence="4 5" key="1">
    <citation type="submission" date="2016-05" db="EMBL/GenBank/DDBJ databases">
        <title>Paenibacillus oryzae. sp. nov., isolated from the rice root.</title>
        <authorList>
            <person name="Zhang J."/>
            <person name="Zhang X."/>
        </authorList>
    </citation>
    <scope>NUCLEOTIDE SEQUENCE [LARGE SCALE GENOMIC DNA]</scope>
    <source>
        <strain evidence="4 5">1DrF-4</strain>
    </source>
</reference>
<proteinExistence type="inferred from homology"/>
<dbReference type="Gene3D" id="3.40.50.720">
    <property type="entry name" value="NAD(P)-binding Rossmann-like Domain"/>
    <property type="match status" value="1"/>
</dbReference>
<name>A0A1A5YHZ6_9BACL</name>
<dbReference type="STRING" id="1844972.A7K91_20120"/>
<dbReference type="PANTHER" id="PTHR43157">
    <property type="entry name" value="PHOSPHATIDYLINOSITOL-GLYCAN BIOSYNTHESIS CLASS F PROTEIN-RELATED"/>
    <property type="match status" value="1"/>
</dbReference>
<comment type="similarity">
    <text evidence="1 3">Belongs to the short-chain dehydrogenases/reductases (SDR) family.</text>
</comment>
<evidence type="ECO:0000256" key="2">
    <source>
        <dbReference type="ARBA" id="ARBA00023002"/>
    </source>
</evidence>
<keyword evidence="5" id="KW-1185">Reference proteome</keyword>
<dbReference type="Proteomes" id="UP000092024">
    <property type="component" value="Unassembled WGS sequence"/>
</dbReference>
<dbReference type="OrthoDB" id="9809821at2"/>
<evidence type="ECO:0000256" key="3">
    <source>
        <dbReference type="RuleBase" id="RU000363"/>
    </source>
</evidence>
<evidence type="ECO:0000313" key="5">
    <source>
        <dbReference type="Proteomes" id="UP000092024"/>
    </source>
</evidence>